<keyword evidence="5 9" id="KW-0479">Metal-binding</keyword>
<evidence type="ECO:0000259" key="10">
    <source>
        <dbReference type="PROSITE" id="PS50173"/>
    </source>
</evidence>
<keyword evidence="9" id="KW-0963">Cytoplasm</keyword>
<keyword evidence="8 9" id="KW-0234">DNA repair</keyword>
<dbReference type="AlphaFoldDB" id="A0A4V1K2L1"/>
<keyword evidence="9" id="KW-0238">DNA-binding</keyword>
<evidence type="ECO:0000313" key="11">
    <source>
        <dbReference type="EMBL" id="RXE60669.1"/>
    </source>
</evidence>
<keyword evidence="4 9" id="KW-0548">Nucleotidyltransferase</keyword>
<dbReference type="Gene3D" id="3.40.1170.60">
    <property type="match status" value="1"/>
</dbReference>
<dbReference type="FunFam" id="3.40.1170.60:FF:000003">
    <property type="entry name" value="DNA polymerase eta"/>
    <property type="match status" value="1"/>
</dbReference>
<dbReference type="SUPFAM" id="SSF56672">
    <property type="entry name" value="DNA/RNA polymerases"/>
    <property type="match status" value="1"/>
</dbReference>
<feature type="active site" evidence="9">
    <location>
        <position position="106"/>
    </location>
</feature>
<dbReference type="GO" id="GO:0000287">
    <property type="term" value="F:magnesium ion binding"/>
    <property type="evidence" value="ECO:0007669"/>
    <property type="project" value="UniProtKB-UniRule"/>
</dbReference>
<sequence>MQKVIFLVDMNAFFISCEMTRNPSLVGKPSAVAGDPKNRSGIILAANYEARSFGVKTTMVIHEALKLCPNLHLVPPDHPFYESKSKQVIAILSNYSPIVEQNSIDEAWLDMTGTEGLFGTPLESAKKIMNEIKDSLGLWCSIGISENKFLSKMASELKKPMGITELWKHDVPTKLWPLPIKAMYGIGKKTADKLNLLGIQTIGELAKCDRKQLTKTFGKYGDELYLHANGHDTSLIEPHCAGEMKSIGRSTTLPEDINDIEKAKLILLKLTDDIGMTARKYGKRARTVQITLKYSDFKVVTRQKTISPTFATNDIYQAGCALLEQNWNKFRPVRLIGISISGFDEDNAMDQLSLFDFCEDICVDNIKNDKLERIDKAIDKIRTKHGINKISRASLINKKGSNSKSYIERI</sequence>
<comment type="caution">
    <text evidence="11">The sequence shown here is derived from an EMBL/GenBank/DDBJ whole genome shotgun (WGS) entry which is preliminary data.</text>
</comment>
<dbReference type="GO" id="GO:0003684">
    <property type="term" value="F:damaged DNA binding"/>
    <property type="evidence" value="ECO:0007669"/>
    <property type="project" value="InterPro"/>
</dbReference>
<keyword evidence="7 9" id="KW-0460">Magnesium</keyword>
<gene>
    <name evidence="9" type="primary">dinB</name>
    <name evidence="11" type="ORF">EFD62_01750</name>
</gene>
<dbReference type="InterPro" id="IPR022880">
    <property type="entry name" value="DNApol_IV"/>
</dbReference>
<dbReference type="Proteomes" id="UP000289166">
    <property type="component" value="Unassembled WGS sequence"/>
</dbReference>
<dbReference type="InterPro" id="IPR024728">
    <property type="entry name" value="PolY_HhH_motif"/>
</dbReference>
<keyword evidence="9" id="KW-0235">DNA replication</keyword>
<reference evidence="12" key="1">
    <citation type="submission" date="2018-11" db="EMBL/GenBank/DDBJ databases">
        <title>Genome sequencing of a novel mesophilic and cellulolytic organism within the genus Hungateiclostridium.</title>
        <authorList>
            <person name="Rettenmaier R."/>
            <person name="Liebl W."/>
            <person name="Zverlov V."/>
        </authorList>
    </citation>
    <scope>NUCLEOTIDE SEQUENCE [LARGE SCALE GENOMIC DNA]</scope>
    <source>
        <strain evidence="12">N2K1</strain>
    </source>
</reference>
<dbReference type="PROSITE" id="PS50173">
    <property type="entry name" value="UMUC"/>
    <property type="match status" value="1"/>
</dbReference>
<evidence type="ECO:0000313" key="12">
    <source>
        <dbReference type="Proteomes" id="UP000289166"/>
    </source>
</evidence>
<proteinExistence type="inferred from homology"/>
<dbReference type="OrthoDB" id="9808813at2"/>
<dbReference type="PANTHER" id="PTHR11076:SF33">
    <property type="entry name" value="DNA POLYMERASE KAPPA"/>
    <property type="match status" value="1"/>
</dbReference>
<dbReference type="NCBIfam" id="NF002492">
    <property type="entry name" value="PRK01810.1"/>
    <property type="match status" value="1"/>
</dbReference>
<feature type="site" description="Substrate discrimination" evidence="9">
    <location>
        <position position="14"/>
    </location>
</feature>
<dbReference type="InterPro" id="IPR001126">
    <property type="entry name" value="UmuC"/>
</dbReference>
<evidence type="ECO:0000256" key="4">
    <source>
        <dbReference type="ARBA" id="ARBA00022695"/>
    </source>
</evidence>
<feature type="binding site" evidence="9">
    <location>
        <position position="105"/>
    </location>
    <ligand>
        <name>Mg(2+)</name>
        <dbReference type="ChEBI" id="CHEBI:18420"/>
    </ligand>
</feature>
<dbReference type="InterPro" id="IPR043128">
    <property type="entry name" value="Rev_trsase/Diguanyl_cyclase"/>
</dbReference>
<evidence type="ECO:0000256" key="2">
    <source>
        <dbReference type="ARBA" id="ARBA00022457"/>
    </source>
</evidence>
<dbReference type="InterPro" id="IPR050116">
    <property type="entry name" value="DNA_polymerase-Y"/>
</dbReference>
<dbReference type="EC" id="2.7.7.7" evidence="9"/>
<evidence type="ECO:0000256" key="6">
    <source>
        <dbReference type="ARBA" id="ARBA00022763"/>
    </source>
</evidence>
<dbReference type="HAMAP" id="MF_01113">
    <property type="entry name" value="DNApol_IV"/>
    <property type="match status" value="1"/>
</dbReference>
<dbReference type="InterPro" id="IPR043502">
    <property type="entry name" value="DNA/RNA_pol_sf"/>
</dbReference>
<dbReference type="GO" id="GO:0042276">
    <property type="term" value="P:error-prone translesion synthesis"/>
    <property type="evidence" value="ECO:0007669"/>
    <property type="project" value="TreeGrafter"/>
</dbReference>
<keyword evidence="3 9" id="KW-0808">Transferase</keyword>
<dbReference type="Gene3D" id="3.30.70.270">
    <property type="match status" value="1"/>
</dbReference>
<dbReference type="Pfam" id="PF11798">
    <property type="entry name" value="IMS_HHH"/>
    <property type="match status" value="1"/>
</dbReference>
<dbReference type="Pfam" id="PF11799">
    <property type="entry name" value="IMS_C"/>
    <property type="match status" value="1"/>
</dbReference>
<dbReference type="GO" id="GO:0009432">
    <property type="term" value="P:SOS response"/>
    <property type="evidence" value="ECO:0007669"/>
    <property type="project" value="TreeGrafter"/>
</dbReference>
<comment type="cofactor">
    <cofactor evidence="9">
        <name>Mg(2+)</name>
        <dbReference type="ChEBI" id="CHEBI:18420"/>
    </cofactor>
    <text evidence="9">Binds 2 magnesium ions per subunit.</text>
</comment>
<name>A0A4V1K2L1_9FIRM</name>
<dbReference type="SUPFAM" id="SSF100879">
    <property type="entry name" value="Lesion bypass DNA polymerase (Y-family), little finger domain"/>
    <property type="match status" value="1"/>
</dbReference>
<dbReference type="EMBL" id="RLII01000001">
    <property type="protein sequence ID" value="RXE60669.1"/>
    <property type="molecule type" value="Genomic_DNA"/>
</dbReference>
<dbReference type="Pfam" id="PF00817">
    <property type="entry name" value="IMS"/>
    <property type="match status" value="1"/>
</dbReference>
<accession>A0A4V1K2L1</accession>
<evidence type="ECO:0000256" key="1">
    <source>
        <dbReference type="ARBA" id="ARBA00010945"/>
    </source>
</evidence>
<comment type="catalytic activity">
    <reaction evidence="9">
        <text>DNA(n) + a 2'-deoxyribonucleoside 5'-triphosphate = DNA(n+1) + diphosphate</text>
        <dbReference type="Rhea" id="RHEA:22508"/>
        <dbReference type="Rhea" id="RHEA-COMP:17339"/>
        <dbReference type="Rhea" id="RHEA-COMP:17340"/>
        <dbReference type="ChEBI" id="CHEBI:33019"/>
        <dbReference type="ChEBI" id="CHEBI:61560"/>
        <dbReference type="ChEBI" id="CHEBI:173112"/>
        <dbReference type="EC" id="2.7.7.7"/>
    </reaction>
</comment>
<comment type="subcellular location">
    <subcellularLocation>
        <location evidence="9">Cytoplasm</location>
    </subcellularLocation>
</comment>
<comment type="function">
    <text evidence="9">Poorly processive, error-prone DNA polymerase involved in untargeted mutagenesis. Copies undamaged DNA at stalled replication forks, which arise in vivo from mismatched or misaligned primer ends. These misaligned primers can be extended by PolIV. Exhibits no 3'-5' exonuclease (proofreading) activity. May be involved in translesional synthesis, in conjunction with the beta clamp from PolIII.</text>
</comment>
<evidence type="ECO:0000256" key="3">
    <source>
        <dbReference type="ARBA" id="ARBA00022679"/>
    </source>
</evidence>
<feature type="binding site" evidence="9">
    <location>
        <position position="9"/>
    </location>
    <ligand>
        <name>Mg(2+)</name>
        <dbReference type="ChEBI" id="CHEBI:18420"/>
    </ligand>
</feature>
<dbReference type="InterPro" id="IPR017961">
    <property type="entry name" value="DNA_pol_Y-fam_little_finger"/>
</dbReference>
<dbReference type="CDD" id="cd03586">
    <property type="entry name" value="PolY_Pol_IV_kappa"/>
    <property type="match status" value="1"/>
</dbReference>
<dbReference type="NCBIfam" id="NF002677">
    <property type="entry name" value="PRK02406.1"/>
    <property type="match status" value="1"/>
</dbReference>
<evidence type="ECO:0000256" key="8">
    <source>
        <dbReference type="ARBA" id="ARBA00023204"/>
    </source>
</evidence>
<keyword evidence="6 9" id="KW-0227">DNA damage</keyword>
<organism evidence="11 12">
    <name type="scientific">Acetivibrio mesophilus</name>
    <dbReference type="NCBI Taxonomy" id="2487273"/>
    <lineage>
        <taxon>Bacteria</taxon>
        <taxon>Bacillati</taxon>
        <taxon>Bacillota</taxon>
        <taxon>Clostridia</taxon>
        <taxon>Eubacteriales</taxon>
        <taxon>Oscillospiraceae</taxon>
        <taxon>Acetivibrio</taxon>
    </lineage>
</organism>
<comment type="subunit">
    <text evidence="9">Monomer.</text>
</comment>
<dbReference type="GO" id="GO:0005829">
    <property type="term" value="C:cytosol"/>
    <property type="evidence" value="ECO:0007669"/>
    <property type="project" value="TreeGrafter"/>
</dbReference>
<dbReference type="Gene3D" id="1.10.150.20">
    <property type="entry name" value="5' to 3' exonuclease, C-terminal subdomain"/>
    <property type="match status" value="1"/>
</dbReference>
<protein>
    <recommendedName>
        <fullName evidence="9">DNA polymerase IV</fullName>
        <shortName evidence="9">Pol IV</shortName>
        <ecNumber evidence="9">2.7.7.7</ecNumber>
    </recommendedName>
</protein>
<dbReference type="PANTHER" id="PTHR11076">
    <property type="entry name" value="DNA REPAIR POLYMERASE UMUC / TRANSFERASE FAMILY MEMBER"/>
    <property type="match status" value="1"/>
</dbReference>
<dbReference type="GO" id="GO:0006281">
    <property type="term" value="P:DNA repair"/>
    <property type="evidence" value="ECO:0007669"/>
    <property type="project" value="UniProtKB-UniRule"/>
</dbReference>
<dbReference type="GO" id="GO:0006261">
    <property type="term" value="P:DNA-templated DNA replication"/>
    <property type="evidence" value="ECO:0007669"/>
    <property type="project" value="UniProtKB-UniRule"/>
</dbReference>
<keyword evidence="9" id="KW-0239">DNA-directed DNA polymerase</keyword>
<evidence type="ECO:0000256" key="9">
    <source>
        <dbReference type="HAMAP-Rule" id="MF_01113"/>
    </source>
</evidence>
<keyword evidence="2 9" id="KW-0515">Mutator protein</keyword>
<dbReference type="RefSeq" id="WP_128705651.1">
    <property type="nucleotide sequence ID" value="NZ_RLII01000001.1"/>
</dbReference>
<dbReference type="GO" id="GO:0003887">
    <property type="term" value="F:DNA-directed DNA polymerase activity"/>
    <property type="evidence" value="ECO:0007669"/>
    <property type="project" value="UniProtKB-UniRule"/>
</dbReference>
<evidence type="ECO:0000256" key="7">
    <source>
        <dbReference type="ARBA" id="ARBA00022842"/>
    </source>
</evidence>
<dbReference type="Gene3D" id="3.30.1490.100">
    <property type="entry name" value="DNA polymerase, Y-family, little finger domain"/>
    <property type="match status" value="1"/>
</dbReference>
<dbReference type="InterPro" id="IPR036775">
    <property type="entry name" value="DNA_pol_Y-fam_lit_finger_sf"/>
</dbReference>
<keyword evidence="12" id="KW-1185">Reference proteome</keyword>
<comment type="similarity">
    <text evidence="1 9">Belongs to the DNA polymerase type-Y family.</text>
</comment>
<feature type="domain" description="UmuC" evidence="10">
    <location>
        <begin position="5"/>
        <end position="187"/>
    </location>
</feature>
<evidence type="ECO:0000256" key="5">
    <source>
        <dbReference type="ARBA" id="ARBA00022723"/>
    </source>
</evidence>